<reference evidence="2 3" key="2">
    <citation type="submission" date="2018-11" db="EMBL/GenBank/DDBJ databases">
        <authorList>
            <consortium name="Pathogen Informatics"/>
        </authorList>
    </citation>
    <scope>NUCLEOTIDE SEQUENCE [LARGE SCALE GENOMIC DNA]</scope>
</reference>
<dbReference type="Proteomes" id="UP000280834">
    <property type="component" value="Unassembled WGS sequence"/>
</dbReference>
<feature type="region of interest" description="Disordered" evidence="1">
    <location>
        <begin position="30"/>
        <end position="69"/>
    </location>
</feature>
<gene>
    <name evidence="2" type="ORF">BTMF_LOCUS6220</name>
</gene>
<evidence type="ECO:0000313" key="4">
    <source>
        <dbReference type="WBParaSite" id="BTMF_0000813901-mRNA-1"/>
    </source>
</evidence>
<sequence length="159" mass="18084">MMPVSSAQVVEKYTAEPKMRPSAIGHFFSRIGSTRRRSKSPRDPSLYLSDDAITTYPTQPASPASPVKNVKHSKFWGASVKDNELNTENELHISPPPKPKRHSSPFFRIIHRLSMSRKTREAPSITRDVDNYSQSYQNDLNSSHETVGFLQFPFYFIAV</sequence>
<organism evidence="4">
    <name type="scientific">Brugia timori</name>
    <dbReference type="NCBI Taxonomy" id="42155"/>
    <lineage>
        <taxon>Eukaryota</taxon>
        <taxon>Metazoa</taxon>
        <taxon>Ecdysozoa</taxon>
        <taxon>Nematoda</taxon>
        <taxon>Chromadorea</taxon>
        <taxon>Rhabditida</taxon>
        <taxon>Spirurina</taxon>
        <taxon>Spiruromorpha</taxon>
        <taxon>Filarioidea</taxon>
        <taxon>Onchocercidae</taxon>
        <taxon>Brugia</taxon>
    </lineage>
</organism>
<dbReference type="WBParaSite" id="BTMF_0000813901-mRNA-1">
    <property type="protein sequence ID" value="BTMF_0000813901-mRNA-1"/>
    <property type="gene ID" value="BTMF_0000813901"/>
</dbReference>
<evidence type="ECO:0000313" key="3">
    <source>
        <dbReference type="Proteomes" id="UP000280834"/>
    </source>
</evidence>
<name>A0A0R3QKJ3_9BILA</name>
<protein>
    <submittedName>
        <fullName evidence="2 4">Uncharacterized protein</fullName>
    </submittedName>
</protein>
<evidence type="ECO:0000256" key="1">
    <source>
        <dbReference type="SAM" id="MobiDB-lite"/>
    </source>
</evidence>
<reference evidence="4" key="1">
    <citation type="submission" date="2017-02" db="UniProtKB">
        <authorList>
            <consortium name="WormBaseParasite"/>
        </authorList>
    </citation>
    <scope>IDENTIFICATION</scope>
</reference>
<dbReference type="EMBL" id="UZAG01015527">
    <property type="protein sequence ID" value="VDO21183.1"/>
    <property type="molecule type" value="Genomic_DNA"/>
</dbReference>
<dbReference type="STRING" id="42155.A0A0R3QKJ3"/>
<proteinExistence type="predicted"/>
<evidence type="ECO:0000313" key="2">
    <source>
        <dbReference type="EMBL" id="VDO21183.1"/>
    </source>
</evidence>
<keyword evidence="3" id="KW-1185">Reference proteome</keyword>
<accession>A0A0R3QKJ3</accession>
<dbReference type="AlphaFoldDB" id="A0A0R3QKJ3"/>